<keyword evidence="3" id="KW-1185">Reference proteome</keyword>
<dbReference type="RefSeq" id="WP_181339678.1">
    <property type="nucleotide sequence ID" value="NZ_JAAKDE010000012.1"/>
</dbReference>
<comment type="caution">
    <text evidence="2">The sequence shown here is derived from an EMBL/GenBank/DDBJ whole genome shotgun (WGS) entry which is preliminary data.</text>
</comment>
<dbReference type="PANTHER" id="PTHR38590">
    <property type="entry name" value="BLL0828 PROTEIN"/>
    <property type="match status" value="1"/>
</dbReference>
<dbReference type="Gene3D" id="3.40.960.10">
    <property type="entry name" value="VSR Endonuclease"/>
    <property type="match status" value="1"/>
</dbReference>
<dbReference type="AlphaFoldDB" id="A0A8J6LMV4"/>
<dbReference type="PANTHER" id="PTHR38590:SF1">
    <property type="entry name" value="BLL0828 PROTEIN"/>
    <property type="match status" value="1"/>
</dbReference>
<evidence type="ECO:0000313" key="2">
    <source>
        <dbReference type="EMBL" id="MBA2133233.1"/>
    </source>
</evidence>
<dbReference type="EMBL" id="JAAKDE010000012">
    <property type="protein sequence ID" value="MBA2133233.1"/>
    <property type="molecule type" value="Genomic_DNA"/>
</dbReference>
<name>A0A8J6LMV4_9FIRM</name>
<accession>A0A8J6LMV4</accession>
<evidence type="ECO:0000313" key="3">
    <source>
        <dbReference type="Proteomes" id="UP000657177"/>
    </source>
</evidence>
<dbReference type="InterPro" id="IPR011335">
    <property type="entry name" value="Restrct_endonuc-II-like"/>
</dbReference>
<reference evidence="2" key="1">
    <citation type="submission" date="2020-06" db="EMBL/GenBank/DDBJ databases">
        <title>Novel chitinolytic bacterium.</title>
        <authorList>
            <person name="Ungkulpasvich U."/>
            <person name="Kosugi A."/>
            <person name="Uke A."/>
        </authorList>
    </citation>
    <scope>NUCLEOTIDE SEQUENCE</scope>
    <source>
        <strain evidence="2">UUS1-1</strain>
    </source>
</reference>
<dbReference type="InterPro" id="IPR047216">
    <property type="entry name" value="Endonuclease_DUF559_bact"/>
</dbReference>
<evidence type="ECO:0000259" key="1">
    <source>
        <dbReference type="Pfam" id="PF04480"/>
    </source>
</evidence>
<proteinExistence type="predicted"/>
<organism evidence="2 3">
    <name type="scientific">Capillibacterium thermochitinicola</name>
    <dbReference type="NCBI Taxonomy" id="2699427"/>
    <lineage>
        <taxon>Bacteria</taxon>
        <taxon>Bacillati</taxon>
        <taxon>Bacillota</taxon>
        <taxon>Capillibacterium</taxon>
    </lineage>
</organism>
<dbReference type="SUPFAM" id="SSF52980">
    <property type="entry name" value="Restriction endonuclease-like"/>
    <property type="match status" value="1"/>
</dbReference>
<dbReference type="Pfam" id="PF04480">
    <property type="entry name" value="DUF559"/>
    <property type="match status" value="1"/>
</dbReference>
<sequence>MRILRFQPSKTGAQRILAEKLRDEKISFLENQWLEGMEVDIFLPEYYLVIEIDGFYHLSAGQQARDLQKDQRLQAAGYHVLRFTNSQVYQDIKECLRQIKVFIDGHDLQLKKGACPDEEQAPWQSQLAAYKKRLNQEEEKTEE</sequence>
<gene>
    <name evidence="2" type="ORF">G5B42_06710</name>
</gene>
<dbReference type="Proteomes" id="UP000657177">
    <property type="component" value="Unassembled WGS sequence"/>
</dbReference>
<feature type="domain" description="DUF559" evidence="1">
    <location>
        <begin position="9"/>
        <end position="103"/>
    </location>
</feature>
<protein>
    <submittedName>
        <fullName evidence="2">DUF559 domain-containing protein</fullName>
    </submittedName>
</protein>
<dbReference type="InterPro" id="IPR007569">
    <property type="entry name" value="DUF559"/>
</dbReference>